<evidence type="ECO:0000313" key="3">
    <source>
        <dbReference type="Proteomes" id="UP000027002"/>
    </source>
</evidence>
<dbReference type="EMBL" id="CP072753">
    <property type="protein sequence ID" value="QUC16250.1"/>
    <property type="molecule type" value="Genomic_DNA"/>
</dbReference>
<keyword evidence="3" id="KW-1185">Reference proteome</keyword>
<dbReference type="RefSeq" id="XP_042993923.1">
    <property type="nucleotide sequence ID" value="XM_043137989.1"/>
</dbReference>
<dbReference type="KEGG" id="uvi:66061269"/>
<feature type="region of interest" description="Disordered" evidence="1">
    <location>
        <begin position="144"/>
        <end position="163"/>
    </location>
</feature>
<reference evidence="2" key="1">
    <citation type="submission" date="2020-03" db="EMBL/GenBank/DDBJ databases">
        <title>A mixture of massive structural variations and highly conserved coding sequences in Ustilaginoidea virens genome.</title>
        <authorList>
            <person name="Zhang K."/>
            <person name="Zhao Z."/>
            <person name="Zhang Z."/>
            <person name="Li Y."/>
            <person name="Hsiang T."/>
            <person name="Sun W."/>
        </authorList>
    </citation>
    <scope>NUCLEOTIDE SEQUENCE</scope>
    <source>
        <strain evidence="2">UV-8b</strain>
    </source>
</reference>
<dbReference type="Proteomes" id="UP000027002">
    <property type="component" value="Chromosome 1"/>
</dbReference>
<evidence type="ECO:0000313" key="2">
    <source>
        <dbReference type="EMBL" id="QUC16250.1"/>
    </source>
</evidence>
<gene>
    <name evidence="2" type="ORF">UV8b_00491</name>
</gene>
<dbReference type="AlphaFoldDB" id="A0A8E5HIV3"/>
<proteinExistence type="predicted"/>
<protein>
    <submittedName>
        <fullName evidence="2">Uncharacterized protein</fullName>
    </submittedName>
</protein>
<name>A0A8E5HIV3_USTVR</name>
<evidence type="ECO:0000256" key="1">
    <source>
        <dbReference type="SAM" id="MobiDB-lite"/>
    </source>
</evidence>
<dbReference type="GeneID" id="66061269"/>
<accession>A0A8E5HIV3</accession>
<dbReference type="OrthoDB" id="4826573at2759"/>
<organism evidence="2 3">
    <name type="scientific">Ustilaginoidea virens</name>
    <name type="common">Rice false smut fungus</name>
    <name type="synonym">Villosiclava virens</name>
    <dbReference type="NCBI Taxonomy" id="1159556"/>
    <lineage>
        <taxon>Eukaryota</taxon>
        <taxon>Fungi</taxon>
        <taxon>Dikarya</taxon>
        <taxon>Ascomycota</taxon>
        <taxon>Pezizomycotina</taxon>
        <taxon>Sordariomycetes</taxon>
        <taxon>Hypocreomycetidae</taxon>
        <taxon>Hypocreales</taxon>
        <taxon>Clavicipitaceae</taxon>
        <taxon>Ustilaginoidea</taxon>
    </lineage>
</organism>
<sequence>MGDYFARTSILWAQLTEHLIKGPHITQASIKAHERCRTESHMSDFAELARIDVNISKLRRIRDLSIKFSRDVQETWQPECAMMDRDSILLQTPISPFYDDRMSSSSLVESRPLASVTDPSLPLSQFAPRKLLPDKGQIHIDHGRGHVSADISGSDDSSDGDEKFQDIDMDALRQRGKGIYYCPKGLKCDKGGVDKDGNRVVFDRNSSFALTGLTCVQTAL</sequence>